<dbReference type="eggNOG" id="ENOG5033F95">
    <property type="taxonomic scope" value="Bacteria"/>
</dbReference>
<organism evidence="1 2">
    <name type="scientific">Sporolactobacillus laevolacticus DSM 442</name>
    <dbReference type="NCBI Taxonomy" id="1395513"/>
    <lineage>
        <taxon>Bacteria</taxon>
        <taxon>Bacillati</taxon>
        <taxon>Bacillota</taxon>
        <taxon>Bacilli</taxon>
        <taxon>Bacillales</taxon>
        <taxon>Sporolactobacillaceae</taxon>
        <taxon>Sporolactobacillus</taxon>
    </lineage>
</organism>
<sequence>MSEPLKKGDKVVMHTCREAEKYRDKVWTVRTDESEMCGSKVVWLEGFRGCFATEFLRKVCHVCENEELKHDQQYCQICGHKLEAN</sequence>
<dbReference type="OrthoDB" id="1449410at2"/>
<keyword evidence="2" id="KW-1185">Reference proteome</keyword>
<accession>V6J5P3</accession>
<name>V6J5P3_9BACL</name>
<dbReference type="AlphaFoldDB" id="V6J5P3"/>
<evidence type="ECO:0000313" key="2">
    <source>
        <dbReference type="Proteomes" id="UP000018296"/>
    </source>
</evidence>
<dbReference type="EMBL" id="AWTC01000006">
    <property type="protein sequence ID" value="EST12064.1"/>
    <property type="molecule type" value="Genomic_DNA"/>
</dbReference>
<gene>
    <name evidence="1" type="ORF">P343_08095</name>
</gene>
<comment type="caution">
    <text evidence="1">The sequence shown here is derived from an EMBL/GenBank/DDBJ whole genome shotgun (WGS) entry which is preliminary data.</text>
</comment>
<proteinExistence type="predicted"/>
<dbReference type="STRING" id="1395513.P343_08095"/>
<evidence type="ECO:0000313" key="1">
    <source>
        <dbReference type="EMBL" id="EST12064.1"/>
    </source>
</evidence>
<protein>
    <submittedName>
        <fullName evidence="1">Uncharacterized protein</fullName>
    </submittedName>
</protein>
<dbReference type="Proteomes" id="UP000018296">
    <property type="component" value="Unassembled WGS sequence"/>
</dbReference>
<reference evidence="1 2" key="1">
    <citation type="journal article" date="2013" name="Genome Announc.">
        <title>Genome Sequence of Sporolactobacillus laevolacticus DSM442, an Efficient Polymer-Grade D-Lactate Producer from Agricultural Waste Cottonseed as a Nitrogen Source.</title>
        <authorList>
            <person name="Wang H."/>
            <person name="Wang L."/>
            <person name="Ju J."/>
            <person name="Yu B."/>
            <person name="Ma Y."/>
        </authorList>
    </citation>
    <scope>NUCLEOTIDE SEQUENCE [LARGE SCALE GENOMIC DNA]</scope>
    <source>
        <strain evidence="1 2">DSM 442</strain>
    </source>
</reference>